<organism evidence="2 3">
    <name type="scientific">Kordia algicida OT-1</name>
    <dbReference type="NCBI Taxonomy" id="391587"/>
    <lineage>
        <taxon>Bacteria</taxon>
        <taxon>Pseudomonadati</taxon>
        <taxon>Bacteroidota</taxon>
        <taxon>Flavobacteriia</taxon>
        <taxon>Flavobacteriales</taxon>
        <taxon>Flavobacteriaceae</taxon>
        <taxon>Kordia</taxon>
    </lineage>
</organism>
<dbReference type="eggNOG" id="ENOG50338P8">
    <property type="taxonomic scope" value="Bacteria"/>
</dbReference>
<evidence type="ECO:0000313" key="2">
    <source>
        <dbReference type="EMBL" id="EDP94119.1"/>
    </source>
</evidence>
<comment type="caution">
    <text evidence="2">The sequence shown here is derived from an EMBL/GenBank/DDBJ whole genome shotgun (WGS) entry which is preliminary data.</text>
</comment>
<evidence type="ECO:0000256" key="1">
    <source>
        <dbReference type="SAM" id="SignalP"/>
    </source>
</evidence>
<dbReference type="Proteomes" id="UP000002945">
    <property type="component" value="Unassembled WGS sequence"/>
</dbReference>
<sequence length="292" mass="34421">MKKIIYIILLTITYSSCLTAQEAHELITNLEKADTFYNFPSNNIYLQYSVSDSLANDRTLLKQLRKKEDPHHDFELLKSKATTQELLELTKSSNKIVASYAGWGLIDREYKDILKIFNYFLNSDDEVYSATGCLRRNRYVYSILYTKYRQQILSGVGTTDFKRSKEILLNDTLLFKMDSLVVFKKDSDNLILREALYNRVYSSNFLPRIKQLAFNDLNIDAVKYIFKNHLQGNEKSIQATLIRYVEEGRNKYYRNEVIRTMLLSFKNEKINQFVLEKLPKTKKNPYLIRDKL</sequence>
<evidence type="ECO:0000313" key="3">
    <source>
        <dbReference type="Proteomes" id="UP000002945"/>
    </source>
</evidence>
<protein>
    <submittedName>
        <fullName evidence="2">Uncharacterized protein</fullName>
    </submittedName>
</protein>
<dbReference type="AlphaFoldDB" id="A9CUE3"/>
<dbReference type="EMBL" id="ABIB01000029">
    <property type="protein sequence ID" value="EDP94119.1"/>
    <property type="molecule type" value="Genomic_DNA"/>
</dbReference>
<dbReference type="HOGENOM" id="CLU_952433_0_0_10"/>
<keyword evidence="1" id="KW-0732">Signal</keyword>
<name>A9CUE3_9FLAO</name>
<dbReference type="OrthoDB" id="1238244at2"/>
<proteinExistence type="predicted"/>
<feature type="chain" id="PRO_5002733559" evidence="1">
    <location>
        <begin position="21"/>
        <end position="292"/>
    </location>
</feature>
<dbReference type="RefSeq" id="WP_007093013.1">
    <property type="nucleotide sequence ID" value="NZ_CP142125.1"/>
</dbReference>
<keyword evidence="3" id="KW-1185">Reference proteome</keyword>
<accession>A9CUE3</accession>
<feature type="signal peptide" evidence="1">
    <location>
        <begin position="1"/>
        <end position="20"/>
    </location>
</feature>
<gene>
    <name evidence="2" type="ORF">KAOT1_02196</name>
</gene>
<reference evidence="2 3" key="1">
    <citation type="journal article" date="2011" name="J. Bacteriol.">
        <title>Genome sequence of the algicidal bacterium Kordia algicida OT-1.</title>
        <authorList>
            <person name="Lee H.S."/>
            <person name="Kang S.G."/>
            <person name="Kwon K.K."/>
            <person name="Lee J.H."/>
            <person name="Kim S.J."/>
        </authorList>
    </citation>
    <scope>NUCLEOTIDE SEQUENCE [LARGE SCALE GENOMIC DNA]</scope>
    <source>
        <strain evidence="2 3">OT-1</strain>
    </source>
</reference>